<evidence type="ECO:0000313" key="4">
    <source>
        <dbReference type="Proteomes" id="UP001281003"/>
    </source>
</evidence>
<feature type="region of interest" description="Disordered" evidence="1">
    <location>
        <begin position="154"/>
        <end position="192"/>
    </location>
</feature>
<keyword evidence="4" id="KW-1185">Reference proteome</keyword>
<feature type="region of interest" description="Disordered" evidence="1">
    <location>
        <begin position="229"/>
        <end position="258"/>
    </location>
</feature>
<protein>
    <submittedName>
        <fullName evidence="3">Uncharacterized protein</fullName>
    </submittedName>
</protein>
<organism evidence="3 4">
    <name type="scientific">Sordaria brevicollis</name>
    <dbReference type="NCBI Taxonomy" id="83679"/>
    <lineage>
        <taxon>Eukaryota</taxon>
        <taxon>Fungi</taxon>
        <taxon>Dikarya</taxon>
        <taxon>Ascomycota</taxon>
        <taxon>Pezizomycotina</taxon>
        <taxon>Sordariomycetes</taxon>
        <taxon>Sordariomycetidae</taxon>
        <taxon>Sordariales</taxon>
        <taxon>Sordariaceae</taxon>
        <taxon>Sordaria</taxon>
    </lineage>
</organism>
<evidence type="ECO:0000256" key="2">
    <source>
        <dbReference type="SAM" id="Phobius"/>
    </source>
</evidence>
<feature type="transmembrane region" description="Helical" evidence="2">
    <location>
        <begin position="75"/>
        <end position="95"/>
    </location>
</feature>
<feature type="transmembrane region" description="Helical" evidence="2">
    <location>
        <begin position="107"/>
        <end position="124"/>
    </location>
</feature>
<dbReference type="Proteomes" id="UP001281003">
    <property type="component" value="Unassembled WGS sequence"/>
</dbReference>
<dbReference type="AlphaFoldDB" id="A0AAE0PDZ1"/>
<keyword evidence="2" id="KW-0812">Transmembrane</keyword>
<gene>
    <name evidence="3" type="ORF">B0T20DRAFT_239694</name>
</gene>
<comment type="caution">
    <text evidence="3">The sequence shown here is derived from an EMBL/GenBank/DDBJ whole genome shotgun (WGS) entry which is preliminary data.</text>
</comment>
<feature type="transmembrane region" description="Helical" evidence="2">
    <location>
        <begin position="50"/>
        <end position="68"/>
    </location>
</feature>
<name>A0AAE0PDZ1_SORBR</name>
<reference evidence="3" key="1">
    <citation type="journal article" date="2023" name="Mol. Phylogenet. Evol.">
        <title>Genome-scale phylogeny and comparative genomics of the fungal order Sordariales.</title>
        <authorList>
            <person name="Hensen N."/>
            <person name="Bonometti L."/>
            <person name="Westerberg I."/>
            <person name="Brannstrom I.O."/>
            <person name="Guillou S."/>
            <person name="Cros-Aarteil S."/>
            <person name="Calhoun S."/>
            <person name="Haridas S."/>
            <person name="Kuo A."/>
            <person name="Mondo S."/>
            <person name="Pangilinan J."/>
            <person name="Riley R."/>
            <person name="LaButti K."/>
            <person name="Andreopoulos B."/>
            <person name="Lipzen A."/>
            <person name="Chen C."/>
            <person name="Yan M."/>
            <person name="Daum C."/>
            <person name="Ng V."/>
            <person name="Clum A."/>
            <person name="Steindorff A."/>
            <person name="Ohm R.A."/>
            <person name="Martin F."/>
            <person name="Silar P."/>
            <person name="Natvig D.O."/>
            <person name="Lalanne C."/>
            <person name="Gautier V."/>
            <person name="Ament-Velasquez S.L."/>
            <person name="Kruys A."/>
            <person name="Hutchinson M.I."/>
            <person name="Powell A.J."/>
            <person name="Barry K."/>
            <person name="Miller A.N."/>
            <person name="Grigoriev I.V."/>
            <person name="Debuchy R."/>
            <person name="Gladieux P."/>
            <person name="Hiltunen Thoren M."/>
            <person name="Johannesson H."/>
        </authorList>
    </citation>
    <scope>NUCLEOTIDE SEQUENCE</scope>
    <source>
        <strain evidence="3">FGSC 1904</strain>
    </source>
</reference>
<feature type="compositionally biased region" description="Basic and acidic residues" evidence="1">
    <location>
        <begin position="236"/>
        <end position="258"/>
    </location>
</feature>
<proteinExistence type="predicted"/>
<evidence type="ECO:0000256" key="1">
    <source>
        <dbReference type="SAM" id="MobiDB-lite"/>
    </source>
</evidence>
<sequence>MDPGSSETDSMPSFCSHALVYNFLQAAKIVSCGMMVSSAVLFPVASNGNFSFLGLTLGLFVVSAAVYLTINLRSLVKVGPCTVPVALFVLLQAVVSDRSTSSSLIPWLPLGFAFTSITTVAIYTKICKRFKDHISVPPDEKPPHTSLDLRSEISVRSGPDPFDGNPPSESYRQEPEFFQRHGPPSHCTYSSHGGNSGISLSGISGRCQDHWEPLAQSYFVSDYRPESCQGAANVGRRQDDKPLERNSGEAHHSLLDIP</sequence>
<feature type="transmembrane region" description="Helical" evidence="2">
    <location>
        <begin position="20"/>
        <end position="44"/>
    </location>
</feature>
<reference evidence="3" key="2">
    <citation type="submission" date="2023-07" db="EMBL/GenBank/DDBJ databases">
        <authorList>
            <consortium name="Lawrence Berkeley National Laboratory"/>
            <person name="Haridas S."/>
            <person name="Hensen N."/>
            <person name="Bonometti L."/>
            <person name="Westerberg I."/>
            <person name="Brannstrom I.O."/>
            <person name="Guillou S."/>
            <person name="Cros-Aarteil S."/>
            <person name="Calhoun S."/>
            <person name="Kuo A."/>
            <person name="Mondo S."/>
            <person name="Pangilinan J."/>
            <person name="Riley R."/>
            <person name="LaButti K."/>
            <person name="Andreopoulos B."/>
            <person name="Lipzen A."/>
            <person name="Chen C."/>
            <person name="Yanf M."/>
            <person name="Daum C."/>
            <person name="Ng V."/>
            <person name="Clum A."/>
            <person name="Steindorff A."/>
            <person name="Ohm R."/>
            <person name="Martin F."/>
            <person name="Silar P."/>
            <person name="Natvig D."/>
            <person name="Lalanne C."/>
            <person name="Gautier V."/>
            <person name="Ament-velasquez S.L."/>
            <person name="Kruys A."/>
            <person name="Hutchinson M.I."/>
            <person name="Powell A.J."/>
            <person name="Barry K."/>
            <person name="Miller A.N."/>
            <person name="Grigoriev I.V."/>
            <person name="Debuchy R."/>
            <person name="Gladieux P."/>
            <person name="Thoren M.H."/>
            <person name="Johannesson H."/>
        </authorList>
    </citation>
    <scope>NUCLEOTIDE SEQUENCE</scope>
    <source>
        <strain evidence="3">FGSC 1904</strain>
    </source>
</reference>
<keyword evidence="2" id="KW-1133">Transmembrane helix</keyword>
<evidence type="ECO:0000313" key="3">
    <source>
        <dbReference type="EMBL" id="KAK3398057.1"/>
    </source>
</evidence>
<accession>A0AAE0PDZ1</accession>
<dbReference type="EMBL" id="JAUTDP010000007">
    <property type="protein sequence ID" value="KAK3398057.1"/>
    <property type="molecule type" value="Genomic_DNA"/>
</dbReference>
<keyword evidence="2" id="KW-0472">Membrane</keyword>